<sequence length="99" mass="11278">MTKCLKHTSIQGQLTPIFMILLASSVVGHAYILCGKTKEYIINTRSTMMTTMKTASNIIGTKGEAFRGLCFHDIVSGFWYCRKTDKYFRTFCDCMKHCC</sequence>
<keyword evidence="1" id="KW-0812">Transmembrane</keyword>
<keyword evidence="3" id="KW-1185">Reference proteome</keyword>
<feature type="transmembrane region" description="Helical" evidence="1">
    <location>
        <begin position="12"/>
        <end position="33"/>
    </location>
</feature>
<protein>
    <submittedName>
        <fullName evidence="2">Uncharacterized protein</fullName>
    </submittedName>
</protein>
<name>A0A1Z5R819_SORBI</name>
<dbReference type="Pfam" id="PF06639">
    <property type="entry name" value="BAP"/>
    <property type="match status" value="1"/>
</dbReference>
<evidence type="ECO:0000313" key="3">
    <source>
        <dbReference type="Proteomes" id="UP000000768"/>
    </source>
</evidence>
<dbReference type="Proteomes" id="UP000000768">
    <property type="component" value="Chromosome 7"/>
</dbReference>
<accession>A0A1Z5R819</accession>
<gene>
    <name evidence="2" type="ORF">SORBI_3007G040150</name>
</gene>
<dbReference type="AlphaFoldDB" id="A0A1Z5R819"/>
<evidence type="ECO:0000313" key="2">
    <source>
        <dbReference type="EMBL" id="OQU79880.1"/>
    </source>
</evidence>
<dbReference type="OMA" id="RTFCDCM"/>
<keyword evidence="1" id="KW-1133">Transmembrane helix</keyword>
<dbReference type="InParanoid" id="A0A1Z5R819"/>
<dbReference type="Gramene" id="OQU79880">
    <property type="protein sequence ID" value="OQU79880"/>
    <property type="gene ID" value="SORBI_3007G040150"/>
</dbReference>
<evidence type="ECO:0000256" key="1">
    <source>
        <dbReference type="SAM" id="Phobius"/>
    </source>
</evidence>
<reference evidence="3" key="2">
    <citation type="journal article" date="2018" name="Plant J.">
        <title>The Sorghum bicolor reference genome: improved assembly, gene annotations, a transcriptome atlas, and signatures of genome organization.</title>
        <authorList>
            <person name="McCormick R.F."/>
            <person name="Truong S.K."/>
            <person name="Sreedasyam A."/>
            <person name="Jenkins J."/>
            <person name="Shu S."/>
            <person name="Sims D."/>
            <person name="Kennedy M."/>
            <person name="Amirebrahimi M."/>
            <person name="Weers B.D."/>
            <person name="McKinley B."/>
            <person name="Mattison A."/>
            <person name="Morishige D.T."/>
            <person name="Grimwood J."/>
            <person name="Schmutz J."/>
            <person name="Mullet J.E."/>
        </authorList>
    </citation>
    <scope>NUCLEOTIDE SEQUENCE [LARGE SCALE GENOMIC DNA]</scope>
    <source>
        <strain evidence="3">cv. BTx623</strain>
    </source>
</reference>
<keyword evidence="1" id="KW-0472">Membrane</keyword>
<proteinExistence type="predicted"/>
<reference evidence="2 3" key="1">
    <citation type="journal article" date="2009" name="Nature">
        <title>The Sorghum bicolor genome and the diversification of grasses.</title>
        <authorList>
            <person name="Paterson A.H."/>
            <person name="Bowers J.E."/>
            <person name="Bruggmann R."/>
            <person name="Dubchak I."/>
            <person name="Grimwood J."/>
            <person name="Gundlach H."/>
            <person name="Haberer G."/>
            <person name="Hellsten U."/>
            <person name="Mitros T."/>
            <person name="Poliakov A."/>
            <person name="Schmutz J."/>
            <person name="Spannagl M."/>
            <person name="Tang H."/>
            <person name="Wang X."/>
            <person name="Wicker T."/>
            <person name="Bharti A.K."/>
            <person name="Chapman J."/>
            <person name="Feltus F.A."/>
            <person name="Gowik U."/>
            <person name="Grigoriev I.V."/>
            <person name="Lyons E."/>
            <person name="Maher C.A."/>
            <person name="Martis M."/>
            <person name="Narechania A."/>
            <person name="Otillar R.P."/>
            <person name="Penning B.W."/>
            <person name="Salamov A.A."/>
            <person name="Wang Y."/>
            <person name="Zhang L."/>
            <person name="Carpita N.C."/>
            <person name="Freeling M."/>
            <person name="Gingle A.R."/>
            <person name="Hash C.T."/>
            <person name="Keller B."/>
            <person name="Klein P."/>
            <person name="Kresovich S."/>
            <person name="McCann M.C."/>
            <person name="Ming R."/>
            <person name="Peterson D.G."/>
            <person name="Mehboob-ur-Rahman"/>
            <person name="Ware D."/>
            <person name="Westhoff P."/>
            <person name="Mayer K.F."/>
            <person name="Messing J."/>
            <person name="Rokhsar D.S."/>
        </authorList>
    </citation>
    <scope>NUCLEOTIDE SEQUENCE [LARGE SCALE GENOMIC DNA]</scope>
    <source>
        <strain evidence="3">cv. BTx623</strain>
    </source>
</reference>
<dbReference type="InterPro" id="IPR009540">
    <property type="entry name" value="BAP"/>
</dbReference>
<organism evidence="2 3">
    <name type="scientific">Sorghum bicolor</name>
    <name type="common">Sorghum</name>
    <name type="synonym">Sorghum vulgare</name>
    <dbReference type="NCBI Taxonomy" id="4558"/>
    <lineage>
        <taxon>Eukaryota</taxon>
        <taxon>Viridiplantae</taxon>
        <taxon>Streptophyta</taxon>
        <taxon>Embryophyta</taxon>
        <taxon>Tracheophyta</taxon>
        <taxon>Spermatophyta</taxon>
        <taxon>Magnoliopsida</taxon>
        <taxon>Liliopsida</taxon>
        <taxon>Poales</taxon>
        <taxon>Poaceae</taxon>
        <taxon>PACMAD clade</taxon>
        <taxon>Panicoideae</taxon>
        <taxon>Andropogonodae</taxon>
        <taxon>Andropogoneae</taxon>
        <taxon>Sorghinae</taxon>
        <taxon>Sorghum</taxon>
    </lineage>
</organism>
<dbReference type="EMBL" id="CM000766">
    <property type="protein sequence ID" value="OQU79880.1"/>
    <property type="molecule type" value="Genomic_DNA"/>
</dbReference>